<accession>A0AAE1QN10</accession>
<reference evidence="12" key="1">
    <citation type="submission" date="2023-12" db="EMBL/GenBank/DDBJ databases">
        <title>Genome assembly of Anisodus tanguticus.</title>
        <authorList>
            <person name="Wang Y.-J."/>
        </authorList>
    </citation>
    <scope>NUCLEOTIDE SEQUENCE</scope>
    <source>
        <strain evidence="12">KB-2021</strain>
        <tissue evidence="12">Leaf</tissue>
    </source>
</reference>
<dbReference type="PANTHER" id="PTHR23359">
    <property type="entry name" value="NUCLEOTIDE KINASE"/>
    <property type="match status" value="1"/>
</dbReference>
<keyword evidence="13" id="KW-1185">Reference proteome</keyword>
<dbReference type="InterPro" id="IPR006259">
    <property type="entry name" value="Adenyl_kin_sub"/>
</dbReference>
<dbReference type="EMBL" id="JAVYJV010000093">
    <property type="protein sequence ID" value="KAK4336764.1"/>
    <property type="molecule type" value="Genomic_DNA"/>
</dbReference>
<dbReference type="NCBIfam" id="NF001380">
    <property type="entry name" value="PRK00279.1-2"/>
    <property type="match status" value="1"/>
</dbReference>
<protein>
    <recommendedName>
        <fullName evidence="5">adenylate kinase</fullName>
        <ecNumber evidence="5">2.7.4.3</ecNumber>
    </recommendedName>
    <alternativeName>
        <fullName evidence="9">ATP:AMP phosphotransferase</fullName>
    </alternativeName>
</protein>
<dbReference type="Pfam" id="PF05191">
    <property type="entry name" value="ADK_lid"/>
    <property type="match status" value="1"/>
</dbReference>
<dbReference type="CDD" id="cd01428">
    <property type="entry name" value="ADK"/>
    <property type="match status" value="1"/>
</dbReference>
<comment type="similarity">
    <text evidence="3 10">Belongs to the adenylate kinase family.</text>
</comment>
<dbReference type="InterPro" id="IPR000850">
    <property type="entry name" value="Adenylat/UMP-CMP_kin"/>
</dbReference>
<evidence type="ECO:0000256" key="10">
    <source>
        <dbReference type="RuleBase" id="RU003330"/>
    </source>
</evidence>
<dbReference type="Pfam" id="PF00406">
    <property type="entry name" value="ADK"/>
    <property type="match status" value="1"/>
</dbReference>
<dbReference type="PROSITE" id="PS00113">
    <property type="entry name" value="ADENYLATE_KINASE"/>
    <property type="match status" value="1"/>
</dbReference>
<evidence type="ECO:0000256" key="3">
    <source>
        <dbReference type="ARBA" id="ARBA00007220"/>
    </source>
</evidence>
<keyword evidence="7" id="KW-0547">Nucleotide-binding</keyword>
<comment type="function">
    <text evidence="2">Catalyzes the reversible transfer of the terminal phosphate group between ATP and AMP. Plays an important role in cellular energy homeostasis and in adenine nucleotide metabolism.</text>
</comment>
<dbReference type="FunFam" id="3.40.50.300:FF:000106">
    <property type="entry name" value="Adenylate kinase mitochondrial"/>
    <property type="match status" value="1"/>
</dbReference>
<dbReference type="GO" id="GO:0004017">
    <property type="term" value="F:AMP kinase activity"/>
    <property type="evidence" value="ECO:0007669"/>
    <property type="project" value="UniProtKB-EC"/>
</dbReference>
<dbReference type="InterPro" id="IPR033690">
    <property type="entry name" value="Adenylat_kinase_CS"/>
</dbReference>
<dbReference type="InterPro" id="IPR007862">
    <property type="entry name" value="Adenylate_kinase_lid-dom"/>
</dbReference>
<dbReference type="PRINTS" id="PR00094">
    <property type="entry name" value="ADENYLTKNASE"/>
</dbReference>
<keyword evidence="8 10" id="KW-0418">Kinase</keyword>
<dbReference type="NCBIfam" id="NF001381">
    <property type="entry name" value="PRK00279.1-3"/>
    <property type="match status" value="1"/>
</dbReference>
<feature type="domain" description="Adenylate kinase active site lid" evidence="11">
    <location>
        <begin position="161"/>
        <end position="196"/>
    </location>
</feature>
<evidence type="ECO:0000256" key="1">
    <source>
        <dbReference type="ARBA" id="ARBA00000582"/>
    </source>
</evidence>
<dbReference type="Proteomes" id="UP001291623">
    <property type="component" value="Unassembled WGS sequence"/>
</dbReference>
<keyword evidence="6 10" id="KW-0808">Transferase</keyword>
<dbReference type="EC" id="2.7.4.3" evidence="5"/>
<organism evidence="12 13">
    <name type="scientific">Anisodus tanguticus</name>
    <dbReference type="NCBI Taxonomy" id="243964"/>
    <lineage>
        <taxon>Eukaryota</taxon>
        <taxon>Viridiplantae</taxon>
        <taxon>Streptophyta</taxon>
        <taxon>Embryophyta</taxon>
        <taxon>Tracheophyta</taxon>
        <taxon>Spermatophyta</taxon>
        <taxon>Magnoliopsida</taxon>
        <taxon>eudicotyledons</taxon>
        <taxon>Gunneridae</taxon>
        <taxon>Pentapetalae</taxon>
        <taxon>asterids</taxon>
        <taxon>lamiids</taxon>
        <taxon>Solanales</taxon>
        <taxon>Solanaceae</taxon>
        <taxon>Solanoideae</taxon>
        <taxon>Hyoscyameae</taxon>
        <taxon>Anisodus</taxon>
    </lineage>
</organism>
<evidence type="ECO:0000256" key="8">
    <source>
        <dbReference type="ARBA" id="ARBA00022777"/>
    </source>
</evidence>
<dbReference type="NCBIfam" id="TIGR01351">
    <property type="entry name" value="adk"/>
    <property type="match status" value="1"/>
</dbReference>
<evidence type="ECO:0000259" key="11">
    <source>
        <dbReference type="Pfam" id="PF05191"/>
    </source>
</evidence>
<dbReference type="InterPro" id="IPR027417">
    <property type="entry name" value="P-loop_NTPase"/>
</dbReference>
<name>A0AAE1QN10_9SOLA</name>
<evidence type="ECO:0000313" key="13">
    <source>
        <dbReference type="Proteomes" id="UP001291623"/>
    </source>
</evidence>
<dbReference type="NCBIfam" id="NF011100">
    <property type="entry name" value="PRK14527.1"/>
    <property type="match status" value="1"/>
</dbReference>
<proteinExistence type="inferred from homology"/>
<comment type="catalytic activity">
    <reaction evidence="1">
        <text>AMP + ATP = 2 ADP</text>
        <dbReference type="Rhea" id="RHEA:12973"/>
        <dbReference type="ChEBI" id="CHEBI:30616"/>
        <dbReference type="ChEBI" id="CHEBI:456215"/>
        <dbReference type="ChEBI" id="CHEBI:456216"/>
        <dbReference type="EC" id="2.7.4.3"/>
    </reaction>
</comment>
<dbReference type="AlphaFoldDB" id="A0AAE1QN10"/>
<evidence type="ECO:0000313" key="12">
    <source>
        <dbReference type="EMBL" id="KAK4336764.1"/>
    </source>
</evidence>
<evidence type="ECO:0000256" key="5">
    <source>
        <dbReference type="ARBA" id="ARBA00012955"/>
    </source>
</evidence>
<evidence type="ECO:0000256" key="6">
    <source>
        <dbReference type="ARBA" id="ARBA00022679"/>
    </source>
</evidence>
<gene>
    <name evidence="12" type="ORF">RND71_044066</name>
</gene>
<evidence type="ECO:0000256" key="7">
    <source>
        <dbReference type="ARBA" id="ARBA00022741"/>
    </source>
</evidence>
<comment type="caution">
    <text evidence="12">The sequence shown here is derived from an EMBL/GenBank/DDBJ whole genome shotgun (WGS) entry which is preliminary data.</text>
</comment>
<evidence type="ECO:0000256" key="2">
    <source>
        <dbReference type="ARBA" id="ARBA00003053"/>
    </source>
</evidence>
<dbReference type="Gene3D" id="3.40.50.300">
    <property type="entry name" value="P-loop containing nucleotide triphosphate hydrolases"/>
    <property type="match status" value="1"/>
</dbReference>
<sequence>MASQPKKNLINETDVDHHQRFRASQSYQRSNQNNTNLVFLGPPGSGKGTQAQFIKRDYDVCQLATGDMLRAEIKNGSDLGKYAKKIMDDGKLVDDDLVVKLIEKNLDQPDCKNGFLLDGFPRTVIQAQKLDDLMKKRREKLNSVIEFKIDSEFLLKRICGRLVHLASGRTYHEEFSPPLKPMIDDVTGEALIRRSDDNPEALRKRLQAYDELTTPLVDYYKKKDLLTTVDAKQKPDIVYSKIKEALTKAKAKDFVVFV</sequence>
<evidence type="ECO:0000256" key="4">
    <source>
        <dbReference type="ARBA" id="ARBA00011245"/>
    </source>
</evidence>
<dbReference type="GO" id="GO:0005524">
    <property type="term" value="F:ATP binding"/>
    <property type="evidence" value="ECO:0007669"/>
    <property type="project" value="InterPro"/>
</dbReference>
<dbReference type="HAMAP" id="MF_00235">
    <property type="entry name" value="Adenylate_kinase_Adk"/>
    <property type="match status" value="1"/>
</dbReference>
<evidence type="ECO:0000256" key="9">
    <source>
        <dbReference type="ARBA" id="ARBA00031517"/>
    </source>
</evidence>
<comment type="subunit">
    <text evidence="4">Monomer.</text>
</comment>
<dbReference type="SUPFAM" id="SSF52540">
    <property type="entry name" value="P-loop containing nucleoside triphosphate hydrolases"/>
    <property type="match status" value="1"/>
</dbReference>